<dbReference type="Proteomes" id="UP000263928">
    <property type="component" value="Unassembled WGS sequence"/>
</dbReference>
<organism evidence="1 2">
    <name type="scientific">Propionibacterium australiense</name>
    <dbReference type="NCBI Taxonomy" id="119981"/>
    <lineage>
        <taxon>Bacteria</taxon>
        <taxon>Bacillati</taxon>
        <taxon>Actinomycetota</taxon>
        <taxon>Actinomycetes</taxon>
        <taxon>Propionibacteriales</taxon>
        <taxon>Propionibacteriaceae</taxon>
        <taxon>Propionibacterium</taxon>
    </lineage>
</organism>
<name>A0A383SBB2_9ACTN</name>
<dbReference type="AlphaFoldDB" id="A0A383SBB2"/>
<protein>
    <submittedName>
        <fullName evidence="1">Uncharacterized protein</fullName>
    </submittedName>
</protein>
<evidence type="ECO:0000313" key="2">
    <source>
        <dbReference type="Proteomes" id="UP000263928"/>
    </source>
</evidence>
<dbReference type="EMBL" id="UNQJ01000053">
    <property type="protein sequence ID" value="SYZ34704.1"/>
    <property type="molecule type" value="Genomic_DNA"/>
</dbReference>
<sequence length="90" mass="9553">MEIRALAQEHALLVTIDTSSPEAVPAGYEGVIEPAGGLGTQYSYAGAPAWALVTANFMAFLTHALSRLHERTTRLAAENTALLEQTEGLV</sequence>
<dbReference type="RefSeq" id="WP_119162952.1">
    <property type="nucleotide sequence ID" value="NZ_LR134442.1"/>
</dbReference>
<proteinExistence type="predicted"/>
<keyword evidence="2" id="KW-1185">Reference proteome</keyword>
<reference evidence="2" key="1">
    <citation type="submission" date="2018-08" db="EMBL/GenBank/DDBJ databases">
        <authorList>
            <person name="Hornung B."/>
        </authorList>
    </citation>
    <scope>NUCLEOTIDE SEQUENCE [LARGE SCALE GENOMIC DNA]</scope>
</reference>
<gene>
    <name evidence="1" type="ORF">PROPAUS_2759</name>
</gene>
<evidence type="ECO:0000313" key="1">
    <source>
        <dbReference type="EMBL" id="SYZ34704.1"/>
    </source>
</evidence>
<accession>A0A383SBB2</accession>